<dbReference type="Gene3D" id="2.30.29.30">
    <property type="entry name" value="Pleckstrin-homology domain (PH domain)/Phosphotyrosine-binding domain (PTB)"/>
    <property type="match status" value="1"/>
</dbReference>
<dbReference type="OrthoDB" id="6275992at2759"/>
<feature type="region of interest" description="Disordered" evidence="1">
    <location>
        <begin position="807"/>
        <end position="844"/>
    </location>
</feature>
<dbReference type="InterPro" id="IPR000299">
    <property type="entry name" value="FERM_domain"/>
</dbReference>
<keyword evidence="2" id="KW-1133">Transmembrane helix</keyword>
<evidence type="ECO:0000313" key="6">
    <source>
        <dbReference type="WBParaSite" id="HNAJ_0001166501-mRNA-1"/>
    </source>
</evidence>
<accession>A0A158QJE4</accession>
<feature type="transmembrane region" description="Helical" evidence="2">
    <location>
        <begin position="848"/>
        <end position="870"/>
    </location>
</feature>
<feature type="region of interest" description="Disordered" evidence="1">
    <location>
        <begin position="340"/>
        <end position="410"/>
    </location>
</feature>
<dbReference type="PANTHER" id="PTHR23280:SF32">
    <property type="entry name" value="FI22325P1"/>
    <property type="match status" value="1"/>
</dbReference>
<sequence>MFENMTPRVEAKIKEVYKTLQGLPQADAEAKFLERASEMETYGVEPVFVQDRKGNNFYVGLSHEGVTAFRGNRKAHVFLWSVLIRQTAFYISFKMSKIHRISFDGKLFVIQVQWENCVLFRSLNRSTEAKKSKANARLFRKPRLYSFTGRCQKEMLQMTSSMPNIPQPSVSRSRSLLNIAISVSRSRQTKSHEELTDAFSKYLDEHTNNAKNGRSVSVDALSGGGHLVGADSESTEQLNQRDTSKSSHDPYAKLYQSSELISNSASPKVTTTGQNGELLPKVSAAGSPLLPKSLDDLSEVAKKEVDEVLTHAEIMRLVTHSQIDETKEVKKIKTECGSSYEEEEKPFIKTTPNYSRSNSSDNIKHSKKEDVSVASTKPPLPSPLSSPRKLDWQEDDKTSIQNKNSSSSESYLTQFNQFENRKVLTDGTETVSSNASPVSYSSASLLSPKIKKNVTYRSTTIDPPSDFAEKYASQSPKDIYFPYLSKVKNIDYDFGTHEKLYHPLRLDKPSRDPFSLPCKTEQLSVAIEPINDSIEYSSTPQEPSIGIHEGVIKTPTQLDRSPLLLRHGYTPYRGLEVNSRYGASHRNKEEYQSNIVGPHPAIVKAGCAPPIAEPIIVAEYFVPLCDDEEEDDTEESKAESVKNAAVSRVVGKSNHTKGTAPTPFDWSAASARMEKNLNAKSAQETQRLSPMATVVLSQEIVSPRFAFLIQNIEDWIQRRRSPLEVFHSSNVSSTAASGAVPGGPDSSNQPIKAAAGALTANINLSPINEHALRRPTLTLPVPRRSQAISSVPDLITEEPTMQRTLIQISQTRGSGDDERRREENKKFPDVSPKGSLTADRSSTSGGSILSPTLVQFLWFLGVFFFVHHILKVIRVGPIMGFFGATGPDAIGYWSVIEAVVDFFFFRIF</sequence>
<dbReference type="PROSITE" id="PS50057">
    <property type="entry name" value="FERM_3"/>
    <property type="match status" value="1"/>
</dbReference>
<dbReference type="STRING" id="102285.A0A158QJE4"/>
<dbReference type="InterPro" id="IPR011993">
    <property type="entry name" value="PH-like_dom_sf"/>
</dbReference>
<dbReference type="PANTHER" id="PTHR23280">
    <property type="entry name" value="4.1 G PROTEIN"/>
    <property type="match status" value="1"/>
</dbReference>
<protein>
    <submittedName>
        <fullName evidence="6">FERM domain-containing protein</fullName>
    </submittedName>
</protein>
<dbReference type="GO" id="GO:0005856">
    <property type="term" value="C:cytoskeleton"/>
    <property type="evidence" value="ECO:0007669"/>
    <property type="project" value="TreeGrafter"/>
</dbReference>
<evidence type="ECO:0000313" key="5">
    <source>
        <dbReference type="Proteomes" id="UP000278807"/>
    </source>
</evidence>
<dbReference type="Proteomes" id="UP000278807">
    <property type="component" value="Unassembled WGS sequence"/>
</dbReference>
<feature type="compositionally biased region" description="Basic and acidic residues" evidence="1">
    <location>
        <begin position="814"/>
        <end position="828"/>
    </location>
</feature>
<reference evidence="4 5" key="2">
    <citation type="submission" date="2018-11" db="EMBL/GenBank/DDBJ databases">
        <authorList>
            <consortium name="Pathogen Informatics"/>
        </authorList>
    </citation>
    <scope>NUCLEOTIDE SEQUENCE [LARGE SCALE GENOMIC DNA]</scope>
</reference>
<evidence type="ECO:0000259" key="3">
    <source>
        <dbReference type="PROSITE" id="PS50057"/>
    </source>
</evidence>
<dbReference type="WBParaSite" id="HNAJ_0001166501-mRNA-1">
    <property type="protein sequence ID" value="HNAJ_0001166501-mRNA-1"/>
    <property type="gene ID" value="HNAJ_0001166501"/>
</dbReference>
<dbReference type="EMBL" id="UZAE01013707">
    <property type="protein sequence ID" value="VDO11007.1"/>
    <property type="molecule type" value="Genomic_DNA"/>
</dbReference>
<dbReference type="SUPFAM" id="SSF50729">
    <property type="entry name" value="PH domain-like"/>
    <property type="match status" value="1"/>
</dbReference>
<keyword evidence="5" id="KW-1185">Reference proteome</keyword>
<evidence type="ECO:0000256" key="2">
    <source>
        <dbReference type="SAM" id="Phobius"/>
    </source>
</evidence>
<feature type="region of interest" description="Disordered" evidence="1">
    <location>
        <begin position="208"/>
        <end position="250"/>
    </location>
</feature>
<dbReference type="InterPro" id="IPR019748">
    <property type="entry name" value="FERM_central"/>
</dbReference>
<gene>
    <name evidence="4" type="ORF">HNAJ_LOCUS11655</name>
</gene>
<name>A0A158QJE4_RODNA</name>
<reference evidence="6" key="1">
    <citation type="submission" date="2016-04" db="UniProtKB">
        <authorList>
            <consortium name="WormBaseParasite"/>
        </authorList>
    </citation>
    <scope>IDENTIFICATION</scope>
</reference>
<proteinExistence type="predicted"/>
<dbReference type="GO" id="GO:0031032">
    <property type="term" value="P:actomyosin structure organization"/>
    <property type="evidence" value="ECO:0007669"/>
    <property type="project" value="TreeGrafter"/>
</dbReference>
<evidence type="ECO:0000256" key="1">
    <source>
        <dbReference type="SAM" id="MobiDB-lite"/>
    </source>
</evidence>
<organism evidence="6">
    <name type="scientific">Rodentolepis nana</name>
    <name type="common">Dwarf tapeworm</name>
    <name type="synonym">Hymenolepis nana</name>
    <dbReference type="NCBI Taxonomy" id="102285"/>
    <lineage>
        <taxon>Eukaryota</taxon>
        <taxon>Metazoa</taxon>
        <taxon>Spiralia</taxon>
        <taxon>Lophotrochozoa</taxon>
        <taxon>Platyhelminthes</taxon>
        <taxon>Cestoda</taxon>
        <taxon>Eucestoda</taxon>
        <taxon>Cyclophyllidea</taxon>
        <taxon>Hymenolepididae</taxon>
        <taxon>Rodentolepis</taxon>
    </lineage>
</organism>
<dbReference type="CDD" id="cd14473">
    <property type="entry name" value="FERM_B-lobe"/>
    <property type="match status" value="1"/>
</dbReference>
<evidence type="ECO:0000313" key="4">
    <source>
        <dbReference type="EMBL" id="VDO11007.1"/>
    </source>
</evidence>
<keyword evidence="2" id="KW-0472">Membrane</keyword>
<keyword evidence="2" id="KW-0812">Transmembrane</keyword>
<dbReference type="AlphaFoldDB" id="A0A158QJE4"/>
<feature type="compositionally biased region" description="Basic and acidic residues" evidence="1">
    <location>
        <begin position="388"/>
        <end position="398"/>
    </location>
</feature>
<feature type="compositionally biased region" description="Basic and acidic residues" evidence="1">
    <location>
        <begin position="362"/>
        <end position="371"/>
    </location>
</feature>
<feature type="domain" description="FERM" evidence="3">
    <location>
        <begin position="1"/>
        <end position="150"/>
    </location>
</feature>
<feature type="compositionally biased region" description="Polar residues" evidence="1">
    <location>
        <begin position="350"/>
        <end position="361"/>
    </location>
</feature>